<gene>
    <name evidence="5" type="primary">rps7</name>
</gene>
<dbReference type="SUPFAM" id="SSF47973">
    <property type="entry name" value="Ribosomal protein S7"/>
    <property type="match status" value="1"/>
</dbReference>
<geneLocation type="mitochondrion" evidence="5"/>
<keyword evidence="3" id="KW-0687">Ribonucleoprotein</keyword>
<dbReference type="GeneID" id="40513636"/>
<dbReference type="InterPro" id="IPR036823">
    <property type="entry name" value="Ribosomal_uS7_dom_sf"/>
</dbReference>
<dbReference type="GO" id="GO:0006412">
    <property type="term" value="P:translation"/>
    <property type="evidence" value="ECO:0007669"/>
    <property type="project" value="InterPro"/>
</dbReference>
<comment type="similarity">
    <text evidence="1">Belongs to the universal ribosomal protein uS7 family.</text>
</comment>
<organism evidence="5">
    <name type="scientific">Chloroparvula pacifica</name>
    <dbReference type="NCBI Taxonomy" id="1883388"/>
    <lineage>
        <taxon>Eukaryota</taxon>
        <taxon>Viridiplantae</taxon>
        <taxon>Chlorophyta</taxon>
        <taxon>Chloropicophyceae</taxon>
        <taxon>Chloropicales</taxon>
        <taxon>Chloropicaceae</taxon>
        <taxon>Chloroparvula</taxon>
    </lineage>
</organism>
<dbReference type="PANTHER" id="PTHR11205">
    <property type="entry name" value="RIBOSOMAL PROTEIN S7"/>
    <property type="match status" value="1"/>
</dbReference>
<dbReference type="InterPro" id="IPR000235">
    <property type="entry name" value="Ribosomal_uS7"/>
</dbReference>
<evidence type="ECO:0000259" key="4">
    <source>
        <dbReference type="Pfam" id="PF00177"/>
    </source>
</evidence>
<dbReference type="GO" id="GO:1990904">
    <property type="term" value="C:ribonucleoprotein complex"/>
    <property type="evidence" value="ECO:0007669"/>
    <property type="project" value="UniProtKB-KW"/>
</dbReference>
<keyword evidence="2 5" id="KW-0689">Ribosomal protein</keyword>
<dbReference type="InterPro" id="IPR023798">
    <property type="entry name" value="Ribosomal_uS7_dom"/>
</dbReference>
<proteinExistence type="inferred from homology"/>
<evidence type="ECO:0000256" key="3">
    <source>
        <dbReference type="ARBA" id="ARBA00023274"/>
    </source>
</evidence>
<protein>
    <submittedName>
        <fullName evidence="5">Ribosomal protein S7</fullName>
    </submittedName>
</protein>
<evidence type="ECO:0000313" key="5">
    <source>
        <dbReference type="EMBL" id="QBX98930.1"/>
    </source>
</evidence>
<dbReference type="Pfam" id="PF00177">
    <property type="entry name" value="Ribosomal_S7"/>
    <property type="match status" value="1"/>
</dbReference>
<dbReference type="EMBL" id="MK086011">
    <property type="protein sequence ID" value="QBX98930.1"/>
    <property type="molecule type" value="Genomic_DNA"/>
</dbReference>
<sequence length="181" mass="20596">MVLKEKNNLLRAINNLPFSFIARSLDRKDLKGFRLADKLVNLTMYSGKKAKAFKIVTQALTKVKSTLRHKKTSVNSGISGLHQAVLNVQPYIELRKVRVHRTVHQVPSSITERRQEGLALRWIIEAARSQRKSSRGKLDFSAALARVIVDAINKEGPVRQKRDSLHKAAEANRSSAHLRWW</sequence>
<evidence type="ECO:0000256" key="2">
    <source>
        <dbReference type="ARBA" id="ARBA00022980"/>
    </source>
</evidence>
<dbReference type="PIRSF" id="PIRSF002122">
    <property type="entry name" value="RPS7p_RPS7a_RPS5e_RPS7o"/>
    <property type="match status" value="1"/>
</dbReference>
<dbReference type="RefSeq" id="YP_009647159.1">
    <property type="nucleotide sequence ID" value="NC_042603.1"/>
</dbReference>
<name>A0A4D6C5K4_9CHLO</name>
<dbReference type="GO" id="GO:0005840">
    <property type="term" value="C:ribosome"/>
    <property type="evidence" value="ECO:0007669"/>
    <property type="project" value="UniProtKB-KW"/>
</dbReference>
<dbReference type="Gene3D" id="1.10.455.10">
    <property type="entry name" value="Ribosomal protein S7 domain"/>
    <property type="match status" value="1"/>
</dbReference>
<feature type="domain" description="Small ribosomal subunit protein uS7" evidence="4">
    <location>
        <begin position="34"/>
        <end position="173"/>
    </location>
</feature>
<dbReference type="AlphaFoldDB" id="A0A4D6C5K4"/>
<accession>A0A4D6C5K4</accession>
<evidence type="ECO:0000256" key="1">
    <source>
        <dbReference type="ARBA" id="ARBA00007151"/>
    </source>
</evidence>
<reference evidence="5" key="1">
    <citation type="journal article" date="2019" name="Genome Biol. Evol.">
        <title>Tracing the Evolution of the Plastome and Mitogenome in the Chloropicophyceae Uncovered Convergent tRNA Gene Losses and a Variant Plastid Genetic Code.</title>
        <authorList>
            <person name="Turmel M."/>
            <person name="Dos Santos A.L."/>
            <person name="Otis C."/>
            <person name="Sergerie R."/>
            <person name="Lemieux C."/>
        </authorList>
    </citation>
    <scope>NUCLEOTIDE SEQUENCE</scope>
</reference>
<keyword evidence="5" id="KW-0496">Mitochondrion</keyword>